<proteinExistence type="predicted"/>
<dbReference type="InterPro" id="IPR036312">
    <property type="entry name" value="Bifun_inhib/LTP/seed_sf"/>
</dbReference>
<protein>
    <recommendedName>
        <fullName evidence="2">Bifunctional inhibitor/plant lipid transfer protein/seed storage helical domain-containing protein</fullName>
    </recommendedName>
</protein>
<dbReference type="PRINTS" id="PR01217">
    <property type="entry name" value="PRICHEXTENSN"/>
</dbReference>
<dbReference type="PANTHER" id="PTHR31731">
    <property type="match status" value="1"/>
</dbReference>
<sequence length="233" mass="24023">MDSSKLSSLFLICILFTSTTSPILGCPYCGVPSPKPPSTPQPPATVPVPAVPIPPVTVPVPPVTVPPAVPLPPITVPPVTPVVPVLPVPLPPVVPVVPVLPVPLPPVVPVLPVPLPPVPVVNPPTTPGPSGKPCPPGPVGQPKCPINVLKLNVCVDVLGGLVHGVIGYPVKTKCCSVIKGLLDLEAAVCLCTILKLKALNLKIYAPIALELLVTCGKHIPPGFTCPYSEWRNE</sequence>
<gene>
    <name evidence="3" type="ORF">Cgig2_027809</name>
</gene>
<dbReference type="AlphaFoldDB" id="A0A9Q1K0P3"/>
<dbReference type="InterPro" id="IPR016140">
    <property type="entry name" value="Bifunc_inhib/LTP/seed_store"/>
</dbReference>
<dbReference type="InterPro" id="IPR051636">
    <property type="entry name" value="Plant_LTP/defense-related"/>
</dbReference>
<evidence type="ECO:0000313" key="3">
    <source>
        <dbReference type="EMBL" id="KAJ8434966.1"/>
    </source>
</evidence>
<dbReference type="Gene3D" id="1.10.110.10">
    <property type="entry name" value="Plant lipid-transfer and hydrophobic proteins"/>
    <property type="match status" value="1"/>
</dbReference>
<accession>A0A9Q1K0P3</accession>
<dbReference type="CDD" id="cd01958">
    <property type="entry name" value="HPS_like"/>
    <property type="match status" value="1"/>
</dbReference>
<dbReference type="EMBL" id="JAKOGI010000441">
    <property type="protein sequence ID" value="KAJ8434966.1"/>
    <property type="molecule type" value="Genomic_DNA"/>
</dbReference>
<feature type="signal peptide" evidence="1">
    <location>
        <begin position="1"/>
        <end position="25"/>
    </location>
</feature>
<dbReference type="SUPFAM" id="SSF47699">
    <property type="entry name" value="Bifunctional inhibitor/lipid-transfer protein/seed storage 2S albumin"/>
    <property type="match status" value="1"/>
</dbReference>
<name>A0A9Q1K0P3_9CARY</name>
<organism evidence="3 4">
    <name type="scientific">Carnegiea gigantea</name>
    <dbReference type="NCBI Taxonomy" id="171969"/>
    <lineage>
        <taxon>Eukaryota</taxon>
        <taxon>Viridiplantae</taxon>
        <taxon>Streptophyta</taxon>
        <taxon>Embryophyta</taxon>
        <taxon>Tracheophyta</taxon>
        <taxon>Spermatophyta</taxon>
        <taxon>Magnoliopsida</taxon>
        <taxon>eudicotyledons</taxon>
        <taxon>Gunneridae</taxon>
        <taxon>Pentapetalae</taxon>
        <taxon>Caryophyllales</taxon>
        <taxon>Cactineae</taxon>
        <taxon>Cactaceae</taxon>
        <taxon>Cactoideae</taxon>
        <taxon>Echinocereeae</taxon>
        <taxon>Carnegiea</taxon>
    </lineage>
</organism>
<dbReference type="Pfam" id="PF14547">
    <property type="entry name" value="Hydrophob_seed"/>
    <property type="match status" value="1"/>
</dbReference>
<reference evidence="3" key="1">
    <citation type="submission" date="2022-04" db="EMBL/GenBank/DDBJ databases">
        <title>Carnegiea gigantea Genome sequencing and assembly v2.</title>
        <authorList>
            <person name="Copetti D."/>
            <person name="Sanderson M.J."/>
            <person name="Burquez A."/>
            <person name="Wojciechowski M.F."/>
        </authorList>
    </citation>
    <scope>NUCLEOTIDE SEQUENCE</scope>
    <source>
        <strain evidence="3">SGP5-SGP5p</strain>
        <tissue evidence="3">Aerial part</tissue>
    </source>
</reference>
<evidence type="ECO:0000313" key="4">
    <source>
        <dbReference type="Proteomes" id="UP001153076"/>
    </source>
</evidence>
<dbReference type="OrthoDB" id="1935738at2759"/>
<keyword evidence="1" id="KW-0732">Signal</keyword>
<dbReference type="Proteomes" id="UP001153076">
    <property type="component" value="Unassembled WGS sequence"/>
</dbReference>
<dbReference type="SMART" id="SM00499">
    <property type="entry name" value="AAI"/>
    <property type="match status" value="1"/>
</dbReference>
<feature type="domain" description="Bifunctional inhibitor/plant lipid transfer protein/seed storage helical" evidence="2">
    <location>
        <begin position="144"/>
        <end position="225"/>
    </location>
</feature>
<evidence type="ECO:0000256" key="1">
    <source>
        <dbReference type="SAM" id="SignalP"/>
    </source>
</evidence>
<evidence type="ECO:0000259" key="2">
    <source>
        <dbReference type="SMART" id="SM00499"/>
    </source>
</evidence>
<dbReference type="InterPro" id="IPR027923">
    <property type="entry name" value="Hydrophob_seed_dom"/>
</dbReference>
<keyword evidence="4" id="KW-1185">Reference proteome</keyword>
<feature type="chain" id="PRO_5040191056" description="Bifunctional inhibitor/plant lipid transfer protein/seed storage helical domain-containing protein" evidence="1">
    <location>
        <begin position="26"/>
        <end position="233"/>
    </location>
</feature>
<comment type="caution">
    <text evidence="3">The sequence shown here is derived from an EMBL/GenBank/DDBJ whole genome shotgun (WGS) entry which is preliminary data.</text>
</comment>